<keyword evidence="2" id="KW-0479">Metal-binding</keyword>
<name>A0A3B1AEU0_9ZZZZ</name>
<evidence type="ECO:0000256" key="4">
    <source>
        <dbReference type="ARBA" id="ARBA00023263"/>
    </source>
</evidence>
<proteinExistence type="predicted"/>
<protein>
    <submittedName>
        <fullName evidence="6">Type IV fimbrial biogenesis protein PilY1</fullName>
    </submittedName>
</protein>
<dbReference type="EMBL" id="UOFS01000006">
    <property type="protein sequence ID" value="VAW91136.1"/>
    <property type="molecule type" value="Genomic_DNA"/>
</dbReference>
<organism evidence="6">
    <name type="scientific">hydrothermal vent metagenome</name>
    <dbReference type="NCBI Taxonomy" id="652676"/>
    <lineage>
        <taxon>unclassified sequences</taxon>
        <taxon>metagenomes</taxon>
        <taxon>ecological metagenomes</taxon>
    </lineage>
</organism>
<evidence type="ECO:0000256" key="3">
    <source>
        <dbReference type="ARBA" id="ARBA00022837"/>
    </source>
</evidence>
<dbReference type="Pfam" id="PF05567">
    <property type="entry name" value="T4P_PilY1"/>
    <property type="match status" value="2"/>
</dbReference>
<accession>A0A3B1AEU0</accession>
<feature type="domain" description="PilY1 beta-propeller" evidence="5">
    <location>
        <begin position="201"/>
        <end position="444"/>
    </location>
</feature>
<evidence type="ECO:0000313" key="6">
    <source>
        <dbReference type="EMBL" id="VAW91136.1"/>
    </source>
</evidence>
<dbReference type="GO" id="GO:0009289">
    <property type="term" value="C:pilus"/>
    <property type="evidence" value="ECO:0007669"/>
    <property type="project" value="UniProtKB-SubCell"/>
</dbReference>
<evidence type="ECO:0000259" key="5">
    <source>
        <dbReference type="Pfam" id="PF05567"/>
    </source>
</evidence>
<dbReference type="AlphaFoldDB" id="A0A3B1AEU0"/>
<evidence type="ECO:0000256" key="2">
    <source>
        <dbReference type="ARBA" id="ARBA00022723"/>
    </source>
</evidence>
<dbReference type="InterPro" id="IPR011047">
    <property type="entry name" value="Quinoprotein_ADH-like_sf"/>
</dbReference>
<gene>
    <name evidence="6" type="ORF">MNBD_GAMMA22-2639</name>
</gene>
<feature type="domain" description="PilY1 beta-propeller" evidence="5">
    <location>
        <begin position="455"/>
        <end position="528"/>
    </location>
</feature>
<keyword evidence="4" id="KW-0281">Fimbrium</keyword>
<evidence type="ECO:0000256" key="1">
    <source>
        <dbReference type="ARBA" id="ARBA00004561"/>
    </source>
</evidence>
<comment type="subcellular location">
    <subcellularLocation>
        <location evidence="1">Fimbrium</location>
    </subcellularLocation>
</comment>
<reference evidence="6" key="1">
    <citation type="submission" date="2018-06" db="EMBL/GenBank/DDBJ databases">
        <authorList>
            <person name="Zhirakovskaya E."/>
        </authorList>
    </citation>
    <scope>NUCLEOTIDE SEQUENCE</scope>
</reference>
<dbReference type="GO" id="GO:0046872">
    <property type="term" value="F:metal ion binding"/>
    <property type="evidence" value="ECO:0007669"/>
    <property type="project" value="UniProtKB-KW"/>
</dbReference>
<sequence>MNTISYKTILSLSVLLPISLFLSAAAVLNPLTMPTATIASYTVSTTNLETVTATDLAYAYRPWFENGAWQGDIIQYDMLKNSSISTTVNLTTTVPTNATNANGVKNWSARLQFDAKTPSYYDTVRKVITSSGNSTTPTQIAFRWNVLSGTATGQQNSLDPNAFTNGLTSSTILDFVRGDRSNEVNGTPAANRTLRQRYNILGDIIHNDPVYVGVPNSKIFDTGYSTFKTTNATRAPRVYAGANDGMLHVFNALTGDEVYAYIPSKLIGKLNLLSKVPYVHQYYVDGSLAAGDMVFTDGQWGSILVGTYGAGGKGLFALDITDPDLLNETNNLAANKKVLWELDERDQATGGIGDVIGNIYDKSEIVKFSDGNWYVTNGNGYGSTNGSASLLLIDSAGDVTVIDAEVASGVNGLSRPTLIDKNGDGAVDYAYAGDLLGNMYRFNLTDLNTITVETLFSAGINKPITTAPKVASHPLGGQIVLFATGSILSQADVLDTSIQSIYGIRDIDNATTLTTVTAAELFTQILSADVAFDANKSIRYIVKQTTAPTTIDWSVDKGWVVDLPAGERVSLDPNLRAGRFQVMSVNPVSQEAWLIQLDFYDGAASKIFYNLFDTDQFFDALDTVNIPVDGLGNQTGIGDIPVALKQGVGSFSRQLILRVVNGVDANYINGVSLPPGEVTCVTGCENGFARGHIDVDTDTPIGSQATTLAEDSYCYTNNDRTLAPVAINGSNYVRSITSKSADGYSGATDEGHQHEYDKAHGTVDVNYINLEGYCQQNRPATPALKPNTGEKLSRATEAGIGNATQFFAIVANADLSPGSTFNLGEQSWNVVEYQRLIEERLDLWNQGIVKDATTFATIMVDANGNSLIHTIDDIKASMTAGTGKLSNSFNDRAIIEGGLHPTQSGCVRDQLTISNGRWRNGALTTQLIEVSAYITDPTTVVSQTPTDLISPVTFNGITTTLKVGSKWYGGLIANNRGSITGVGQSPTGANFNSAFLYESALFWHFGDLLALLGQSEPCYGDAGYDQAKLTELTGLTQAQFDALLNDPNSSLYQDYQALQAAIANNASAADIAKLQDNIDSIRDYVVNPTNPGAPVSQPVNNGEPSLTADKTATDGFVLGPNSTTGRRTWIDIR</sequence>
<keyword evidence="3" id="KW-0106">Calcium</keyword>
<dbReference type="SUPFAM" id="SSF50998">
    <property type="entry name" value="Quinoprotein alcohol dehydrogenase-like"/>
    <property type="match status" value="1"/>
</dbReference>
<dbReference type="InterPro" id="IPR008707">
    <property type="entry name" value="B-propeller_PilY1"/>
</dbReference>